<evidence type="ECO:0000313" key="1">
    <source>
        <dbReference type="EMBL" id="PBB04656.1"/>
    </source>
</evidence>
<accession>A0ABX4HN95</accession>
<sequence>MENIPDWAVLLGNYGFPTLVAIYLLTRFEKRLDSLTTAIRILENVLEKKK</sequence>
<name>A0ABX4HN95_9BACI</name>
<reference evidence="1 2" key="1">
    <citation type="submission" date="2017-08" db="EMBL/GenBank/DDBJ databases">
        <title>Salimicrobium alkalisoli sp. nov., isolated from saline alkaline soil.</title>
        <authorList>
            <person name="Zhang G."/>
            <person name="Xiong Q."/>
        </authorList>
    </citation>
    <scope>NUCLEOTIDE SEQUENCE [LARGE SCALE GENOMIC DNA]</scope>
    <source>
        <strain evidence="1 2">WN024</strain>
    </source>
</reference>
<dbReference type="Proteomes" id="UP000217561">
    <property type="component" value="Unassembled WGS sequence"/>
</dbReference>
<dbReference type="EMBL" id="NSGH01000033">
    <property type="protein sequence ID" value="PBB04656.1"/>
    <property type="molecule type" value="Genomic_DNA"/>
</dbReference>
<gene>
    <name evidence="1" type="ORF">CKW00_12970</name>
</gene>
<protein>
    <submittedName>
        <fullName evidence="1">YvrJ family protein</fullName>
    </submittedName>
</protein>
<comment type="caution">
    <text evidence="1">The sequence shown here is derived from an EMBL/GenBank/DDBJ whole genome shotgun (WGS) entry which is preliminary data.</text>
</comment>
<dbReference type="RefSeq" id="WP_008590935.1">
    <property type="nucleotide sequence ID" value="NZ_NSGH01000033.1"/>
</dbReference>
<dbReference type="Pfam" id="PF12841">
    <property type="entry name" value="YvrJ"/>
    <property type="match status" value="1"/>
</dbReference>
<dbReference type="InterPro" id="IPR024419">
    <property type="entry name" value="YvrJ"/>
</dbReference>
<evidence type="ECO:0000313" key="2">
    <source>
        <dbReference type="Proteomes" id="UP000217561"/>
    </source>
</evidence>
<keyword evidence="2" id="KW-1185">Reference proteome</keyword>
<organism evidence="1 2">
    <name type="scientific">Salimicrobium humidisoli</name>
    <dbReference type="NCBI Taxonomy" id="2029857"/>
    <lineage>
        <taxon>Bacteria</taxon>
        <taxon>Bacillati</taxon>
        <taxon>Bacillota</taxon>
        <taxon>Bacilli</taxon>
        <taxon>Bacillales</taxon>
        <taxon>Bacillaceae</taxon>
        <taxon>Salimicrobium</taxon>
    </lineage>
</organism>
<proteinExistence type="predicted"/>